<dbReference type="Proteomes" id="UP001175000">
    <property type="component" value="Unassembled WGS sequence"/>
</dbReference>
<sequence>MHASTIFTALLLASGAIAGSLVPRKGVPIELLGRDADLSAYRVCGTRLCVDLSSRSCNDSSDCTDPTYVLCCQMTNDYFPPKEIWKREPMSPKEEAPKEIEA</sequence>
<evidence type="ECO:0000313" key="3">
    <source>
        <dbReference type="EMBL" id="KAK0618900.1"/>
    </source>
</evidence>
<keyword evidence="2" id="KW-0732">Signal</keyword>
<feature type="signal peptide" evidence="2">
    <location>
        <begin position="1"/>
        <end position="18"/>
    </location>
</feature>
<dbReference type="AlphaFoldDB" id="A0AA39WPA7"/>
<evidence type="ECO:0000256" key="1">
    <source>
        <dbReference type="SAM" id="MobiDB-lite"/>
    </source>
</evidence>
<proteinExistence type="predicted"/>
<name>A0AA39WPA7_9PEZI</name>
<evidence type="ECO:0000256" key="2">
    <source>
        <dbReference type="SAM" id="SignalP"/>
    </source>
</evidence>
<feature type="region of interest" description="Disordered" evidence="1">
    <location>
        <begin position="83"/>
        <end position="102"/>
    </location>
</feature>
<dbReference type="EMBL" id="JAULSU010000004">
    <property type="protein sequence ID" value="KAK0618900.1"/>
    <property type="molecule type" value="Genomic_DNA"/>
</dbReference>
<protein>
    <submittedName>
        <fullName evidence="3">Uncharacterized protein</fullName>
    </submittedName>
</protein>
<accession>A0AA39WPA7</accession>
<gene>
    <name evidence="3" type="ORF">B0T14DRAFT_565807</name>
</gene>
<evidence type="ECO:0000313" key="4">
    <source>
        <dbReference type="Proteomes" id="UP001175000"/>
    </source>
</evidence>
<organism evidence="3 4">
    <name type="scientific">Immersiella caudata</name>
    <dbReference type="NCBI Taxonomy" id="314043"/>
    <lineage>
        <taxon>Eukaryota</taxon>
        <taxon>Fungi</taxon>
        <taxon>Dikarya</taxon>
        <taxon>Ascomycota</taxon>
        <taxon>Pezizomycotina</taxon>
        <taxon>Sordariomycetes</taxon>
        <taxon>Sordariomycetidae</taxon>
        <taxon>Sordariales</taxon>
        <taxon>Lasiosphaeriaceae</taxon>
        <taxon>Immersiella</taxon>
    </lineage>
</organism>
<comment type="caution">
    <text evidence="3">The sequence shown here is derived from an EMBL/GenBank/DDBJ whole genome shotgun (WGS) entry which is preliminary data.</text>
</comment>
<keyword evidence="4" id="KW-1185">Reference proteome</keyword>
<reference evidence="3" key="1">
    <citation type="submission" date="2023-06" db="EMBL/GenBank/DDBJ databases">
        <title>Genome-scale phylogeny and comparative genomics of the fungal order Sordariales.</title>
        <authorList>
            <consortium name="Lawrence Berkeley National Laboratory"/>
            <person name="Hensen N."/>
            <person name="Bonometti L."/>
            <person name="Westerberg I."/>
            <person name="Brannstrom I.O."/>
            <person name="Guillou S."/>
            <person name="Cros-Aarteil S."/>
            <person name="Calhoun S."/>
            <person name="Haridas S."/>
            <person name="Kuo A."/>
            <person name="Mondo S."/>
            <person name="Pangilinan J."/>
            <person name="Riley R."/>
            <person name="Labutti K."/>
            <person name="Andreopoulos B."/>
            <person name="Lipzen A."/>
            <person name="Chen C."/>
            <person name="Yanf M."/>
            <person name="Daum C."/>
            <person name="Ng V."/>
            <person name="Clum A."/>
            <person name="Steindorff A."/>
            <person name="Ohm R."/>
            <person name="Martin F."/>
            <person name="Silar P."/>
            <person name="Natvig D."/>
            <person name="Lalanne C."/>
            <person name="Gautier V."/>
            <person name="Ament-Velasquez S.L."/>
            <person name="Kruys A."/>
            <person name="Hutchinson M.I."/>
            <person name="Powell A.J."/>
            <person name="Barry K."/>
            <person name="Miller A.N."/>
            <person name="Grigoriev I.V."/>
            <person name="Debuchy R."/>
            <person name="Gladieux P."/>
            <person name="Thoren M.H."/>
            <person name="Johannesson H."/>
        </authorList>
    </citation>
    <scope>NUCLEOTIDE SEQUENCE</scope>
    <source>
        <strain evidence="3">CBS 606.72</strain>
    </source>
</reference>
<feature type="chain" id="PRO_5041290597" evidence="2">
    <location>
        <begin position="19"/>
        <end position="102"/>
    </location>
</feature>